<dbReference type="RefSeq" id="WP_013143070.1">
    <property type="nucleotide sequence ID" value="NC_014205.1"/>
</dbReference>
<feature type="transmembrane region" description="Helical" evidence="1">
    <location>
        <begin position="5"/>
        <end position="24"/>
    </location>
</feature>
<accession>D7D7X6</accession>
<keyword evidence="1" id="KW-1133">Transmembrane helix</keyword>
<dbReference type="eggNOG" id="arCOG06134">
    <property type="taxonomic scope" value="Archaea"/>
</dbReference>
<name>D7D7X6_STAHD</name>
<reference evidence="3" key="1">
    <citation type="submission" date="2010-05" db="EMBL/GenBank/DDBJ databases">
        <title>Complete sequence of Staphylothermus hellenicus DSM 12710.</title>
        <authorList>
            <consortium name="US DOE Joint Genome Institute"/>
            <person name="Lucas S."/>
            <person name="Copeland A."/>
            <person name="Lapidus A."/>
            <person name="Cheng J.-F."/>
            <person name="Bruce D."/>
            <person name="Goodwin L."/>
            <person name="Pitluck S."/>
            <person name="Davenport K."/>
            <person name="Detter J.C."/>
            <person name="Han C."/>
            <person name="Tapia R."/>
            <person name="Larimer F."/>
            <person name="Land M."/>
            <person name="Hauser L."/>
            <person name="Kyrpides N."/>
            <person name="Mikhailova N."/>
            <person name="Anderson I.J."/>
            <person name="Woyke T."/>
        </authorList>
    </citation>
    <scope>NUCLEOTIDE SEQUENCE [LARGE SCALE GENOMIC DNA]</scope>
    <source>
        <strain evidence="3">DSM 12710 / JCM 10830 / BK20S6-10-b1 / P8</strain>
    </source>
</reference>
<dbReference type="GeneID" id="9234045"/>
<sequence>MKRNILLVSSVVIAVIIAILIVMFNTQYNYMPNKYNTISNTISREESVEPSNITLIDYRLINILGTYKYYVLSNGSTIAVPPPPHPDPFPFKIELRNVNRSVIHKKLPVYKLEYPEEPDEVMKVARTLLSLFGVEVSSLEFNNVTKAFLYSNPEQGIRLFEYYIGTDKGFFRIIFENPRIVNYTLFMERVRLIVDDKITYKSSIIEKPYTWTETIVPAASAKPAESQAIAYAIIYKGFLKDMPVPYAITSVLFKCDGEGKVLEIEGTLPKKIIEIGSYPVIPIEQICKLLTERVSGKIKAGDWYISYVGFTKLTITNITLEYYETMTTEKYLVPIYRFTGEWTLNYDEINDHGSLNGFIIAVALSK</sequence>
<dbReference type="Proteomes" id="UP000002573">
    <property type="component" value="Chromosome"/>
</dbReference>
<evidence type="ECO:0000313" key="3">
    <source>
        <dbReference type="Proteomes" id="UP000002573"/>
    </source>
</evidence>
<keyword evidence="1" id="KW-0812">Transmembrane</keyword>
<dbReference type="EMBL" id="CP002051">
    <property type="protein sequence ID" value="ADI31872.1"/>
    <property type="molecule type" value="Genomic_DNA"/>
</dbReference>
<keyword evidence="1" id="KW-0472">Membrane</keyword>
<proteinExistence type="predicted"/>
<gene>
    <name evidence="2" type="ordered locus">Shell_0756</name>
</gene>
<dbReference type="AlphaFoldDB" id="D7D7X6"/>
<keyword evidence="3" id="KW-1185">Reference proteome</keyword>
<evidence type="ECO:0000256" key="1">
    <source>
        <dbReference type="SAM" id="Phobius"/>
    </source>
</evidence>
<protein>
    <submittedName>
        <fullName evidence="2">Uncharacterized protein</fullName>
    </submittedName>
</protein>
<dbReference type="HOGENOM" id="CLU_755711_0_0_2"/>
<dbReference type="KEGG" id="shc:Shell_0756"/>
<evidence type="ECO:0000313" key="2">
    <source>
        <dbReference type="EMBL" id="ADI31872.1"/>
    </source>
</evidence>
<dbReference type="STRING" id="591019.Shell_0756"/>
<reference evidence="2 3" key="2">
    <citation type="journal article" date="2011" name="Stand. Genomic Sci.">
        <title>Complete genome sequence of Staphylothermus hellenicus P8.</title>
        <authorList>
            <person name="Anderson I."/>
            <person name="Wirth R."/>
            <person name="Lucas S."/>
            <person name="Copeland A."/>
            <person name="Lapidus A."/>
            <person name="Cheng J.F."/>
            <person name="Goodwin L."/>
            <person name="Pitluck S."/>
            <person name="Davenport K."/>
            <person name="Detter J.C."/>
            <person name="Han C."/>
            <person name="Tapia R."/>
            <person name="Land M."/>
            <person name="Hauser L."/>
            <person name="Pati A."/>
            <person name="Mikhailova N."/>
            <person name="Woyke T."/>
            <person name="Klenk H.P."/>
            <person name="Kyrpides N."/>
            <person name="Ivanova N."/>
        </authorList>
    </citation>
    <scope>NUCLEOTIDE SEQUENCE [LARGE SCALE GENOMIC DNA]</scope>
    <source>
        <strain evidence="3">DSM 12710 / JCM 10830 / BK20S6-10-b1 / P8</strain>
    </source>
</reference>
<dbReference type="OrthoDB" id="372265at2157"/>
<organism evidence="2 3">
    <name type="scientific">Staphylothermus hellenicus (strain DSM 12710 / JCM 10830 / BK20S6-10-b1 / P8)</name>
    <dbReference type="NCBI Taxonomy" id="591019"/>
    <lineage>
        <taxon>Archaea</taxon>
        <taxon>Thermoproteota</taxon>
        <taxon>Thermoprotei</taxon>
        <taxon>Desulfurococcales</taxon>
        <taxon>Desulfurococcaceae</taxon>
        <taxon>Staphylothermus</taxon>
    </lineage>
</organism>